<dbReference type="InterPro" id="IPR041698">
    <property type="entry name" value="Methyltransf_25"/>
</dbReference>
<sequence>MSDERADHWDAVFASRDLDSVSWFEEMPTHSAELLRAQPGSVIDIGAGASRLPGALLADGRDDITLLDISQEALAVTRERLGPGEDRVAYIVSDVLCWEPSRTYDVWHDRAVFHFLTAPADQAAYVDRAALALSAGGLLVLATFGPDGPTSCSGLPTARFSSDDIAALFAPAFDLTHAETRTHLTPGGAGQQFTWVTARRADCSHGPP</sequence>
<accession>A0ABN2A6Z7</accession>
<keyword evidence="2" id="KW-0489">Methyltransferase</keyword>
<dbReference type="GO" id="GO:0008168">
    <property type="term" value="F:methyltransferase activity"/>
    <property type="evidence" value="ECO:0007669"/>
    <property type="project" value="UniProtKB-KW"/>
</dbReference>
<dbReference type="SUPFAM" id="SSF53335">
    <property type="entry name" value="S-adenosyl-L-methionine-dependent methyltransferases"/>
    <property type="match status" value="1"/>
</dbReference>
<dbReference type="EMBL" id="BAAAOR010000013">
    <property type="protein sequence ID" value="GAA1512223.1"/>
    <property type="molecule type" value="Genomic_DNA"/>
</dbReference>
<name>A0ABN2A6Z7_9ACTN</name>
<dbReference type="PANTHER" id="PTHR12843:SF5">
    <property type="entry name" value="EEF1A LYSINE METHYLTRANSFERASE 2"/>
    <property type="match status" value="1"/>
</dbReference>
<dbReference type="InterPro" id="IPR029063">
    <property type="entry name" value="SAM-dependent_MTases_sf"/>
</dbReference>
<reference evidence="2 3" key="1">
    <citation type="journal article" date="2019" name="Int. J. Syst. Evol. Microbiol.">
        <title>The Global Catalogue of Microorganisms (GCM) 10K type strain sequencing project: providing services to taxonomists for standard genome sequencing and annotation.</title>
        <authorList>
            <consortium name="The Broad Institute Genomics Platform"/>
            <consortium name="The Broad Institute Genome Sequencing Center for Infectious Disease"/>
            <person name="Wu L."/>
            <person name="Ma J."/>
        </authorList>
    </citation>
    <scope>NUCLEOTIDE SEQUENCE [LARGE SCALE GENOMIC DNA]</scope>
    <source>
        <strain evidence="2 3">JCM 14942</strain>
    </source>
</reference>
<protein>
    <submittedName>
        <fullName evidence="2">Class I SAM-dependent methyltransferase</fullName>
    </submittedName>
</protein>
<dbReference type="PANTHER" id="PTHR12843">
    <property type="entry name" value="PROTEIN-LYSINE N-METHYLTRANSFERASE METTL10"/>
    <property type="match status" value="1"/>
</dbReference>
<dbReference type="RefSeq" id="WP_141003309.1">
    <property type="nucleotide sequence ID" value="NZ_BAAAOR010000013.1"/>
</dbReference>
<evidence type="ECO:0000313" key="2">
    <source>
        <dbReference type="EMBL" id="GAA1512223.1"/>
    </source>
</evidence>
<evidence type="ECO:0000259" key="1">
    <source>
        <dbReference type="Pfam" id="PF13649"/>
    </source>
</evidence>
<dbReference type="GO" id="GO:0032259">
    <property type="term" value="P:methylation"/>
    <property type="evidence" value="ECO:0007669"/>
    <property type="project" value="UniProtKB-KW"/>
</dbReference>
<dbReference type="Gene3D" id="3.40.50.150">
    <property type="entry name" value="Vaccinia Virus protein VP39"/>
    <property type="match status" value="1"/>
</dbReference>
<dbReference type="Pfam" id="PF13649">
    <property type="entry name" value="Methyltransf_25"/>
    <property type="match status" value="1"/>
</dbReference>
<organism evidence="2 3">
    <name type="scientific">Nocardioides humi</name>
    <dbReference type="NCBI Taxonomy" id="449461"/>
    <lineage>
        <taxon>Bacteria</taxon>
        <taxon>Bacillati</taxon>
        <taxon>Actinomycetota</taxon>
        <taxon>Actinomycetes</taxon>
        <taxon>Propionibacteriales</taxon>
        <taxon>Nocardioidaceae</taxon>
        <taxon>Nocardioides</taxon>
    </lineage>
</organism>
<dbReference type="CDD" id="cd02440">
    <property type="entry name" value="AdoMet_MTases"/>
    <property type="match status" value="1"/>
</dbReference>
<evidence type="ECO:0000313" key="3">
    <source>
        <dbReference type="Proteomes" id="UP001500842"/>
    </source>
</evidence>
<comment type="caution">
    <text evidence="2">The sequence shown here is derived from an EMBL/GenBank/DDBJ whole genome shotgun (WGS) entry which is preliminary data.</text>
</comment>
<keyword evidence="2" id="KW-0808">Transferase</keyword>
<gene>
    <name evidence="2" type="ORF">GCM10009788_15930</name>
</gene>
<keyword evidence="3" id="KW-1185">Reference proteome</keyword>
<proteinExistence type="predicted"/>
<feature type="domain" description="Methyltransferase" evidence="1">
    <location>
        <begin position="42"/>
        <end position="137"/>
    </location>
</feature>
<dbReference type="Proteomes" id="UP001500842">
    <property type="component" value="Unassembled WGS sequence"/>
</dbReference>